<dbReference type="EMBL" id="AWUW01000078">
    <property type="protein sequence ID" value="ERJ66434.1"/>
    <property type="molecule type" value="Genomic_DNA"/>
</dbReference>
<dbReference type="PATRIC" id="fig|1227271.3.peg.973"/>
<dbReference type="Proteomes" id="UP000016630">
    <property type="component" value="Unassembled WGS sequence"/>
</dbReference>
<reference evidence="1 2" key="1">
    <citation type="submission" date="2013-06" db="EMBL/GenBank/DDBJ databases">
        <authorList>
            <person name="Weinstock G."/>
            <person name="Sodergren E."/>
            <person name="Lobos E.A."/>
            <person name="Fulton L."/>
            <person name="Fulton R."/>
            <person name="Courtney L."/>
            <person name="Fronick C."/>
            <person name="O'Laughlin M."/>
            <person name="Godfrey J."/>
            <person name="Wilson R.M."/>
            <person name="Miner T."/>
            <person name="Farmer C."/>
            <person name="Delehaunty K."/>
            <person name="Cordes M."/>
            <person name="Minx P."/>
            <person name="Tomlinson C."/>
            <person name="Chen J."/>
            <person name="Wollam A."/>
            <person name="Pepin K.H."/>
            <person name="Bhonagiri V."/>
            <person name="Zhang X."/>
            <person name="Warren W."/>
            <person name="Mitreva M."/>
            <person name="Mardis E.R."/>
            <person name="Wilson R.K."/>
        </authorList>
    </citation>
    <scope>NUCLEOTIDE SEQUENCE [LARGE SCALE GENOMIC DNA]</scope>
    <source>
        <strain evidence="1 2">F0570</strain>
    </source>
</reference>
<comment type="caution">
    <text evidence="1">The sequence shown here is derived from an EMBL/GenBank/DDBJ whole genome shotgun (WGS) entry which is preliminary data.</text>
</comment>
<evidence type="ECO:0000313" key="2">
    <source>
        <dbReference type="Proteomes" id="UP000016630"/>
    </source>
</evidence>
<dbReference type="HOGENOM" id="CLU_2808789_0_0_10"/>
<organism evidence="1 2">
    <name type="scientific">Porphyromonas gingivalis F0570</name>
    <dbReference type="NCBI Taxonomy" id="1227271"/>
    <lineage>
        <taxon>Bacteria</taxon>
        <taxon>Pseudomonadati</taxon>
        <taxon>Bacteroidota</taxon>
        <taxon>Bacteroidia</taxon>
        <taxon>Bacteroidales</taxon>
        <taxon>Porphyromonadaceae</taxon>
        <taxon>Porphyromonas</taxon>
    </lineage>
</organism>
<proteinExistence type="predicted"/>
<evidence type="ECO:0000313" key="1">
    <source>
        <dbReference type="EMBL" id="ERJ66434.1"/>
    </source>
</evidence>
<sequence>MLCFSPIRSERQLFHLYVLSLISGKILEKRNERVVSVLEKRNKRPRYALEKRKKMAVYSIEKRTNMTKFALPE</sequence>
<accession>A0A0E2LQV0</accession>
<gene>
    <name evidence="1" type="ORF">HMPREF1555_01121</name>
</gene>
<protein>
    <submittedName>
        <fullName evidence="1">Uncharacterized protein</fullName>
    </submittedName>
</protein>
<name>A0A0E2LQV0_PORGN</name>
<dbReference type="AlphaFoldDB" id="A0A0E2LQV0"/>